<accession>A0AAX1PGC8</accession>
<comment type="caution">
    <text evidence="1">The sequence shown here is derived from an EMBL/GenBank/DDBJ whole genome shotgun (WGS) entry which is preliminary data.</text>
</comment>
<reference evidence="1 2" key="1">
    <citation type="submission" date="2018-06" db="EMBL/GenBank/DDBJ databases">
        <title>Freshwater and sediment microbial communities from various areas in North America, analyzing microbe dynamics in response to fracking.</title>
        <authorList>
            <person name="Lamendella R."/>
        </authorList>
    </citation>
    <scope>NUCLEOTIDE SEQUENCE [LARGE SCALE GENOMIC DNA]</scope>
    <source>
        <strain evidence="1 2">17</strain>
    </source>
</reference>
<proteinExistence type="predicted"/>
<sequence length="56" mass="6053">MTAQFVVVSSLSGPVARGLTMVIERRFTLSVTEDDGTIRRRQFLIGAGGQRADNGN</sequence>
<dbReference type="AlphaFoldDB" id="A0AAX1PGC8"/>
<organism evidence="1 2">
    <name type="scientific">Aeromonas salmonicida</name>
    <dbReference type="NCBI Taxonomy" id="645"/>
    <lineage>
        <taxon>Bacteria</taxon>
        <taxon>Pseudomonadati</taxon>
        <taxon>Pseudomonadota</taxon>
        <taxon>Gammaproteobacteria</taxon>
        <taxon>Aeromonadales</taxon>
        <taxon>Aeromonadaceae</taxon>
        <taxon>Aeromonas</taxon>
    </lineage>
</organism>
<protein>
    <submittedName>
        <fullName evidence="1">Uncharacterized protein</fullName>
    </submittedName>
</protein>
<gene>
    <name evidence="1" type="ORF">DEU50_112139</name>
</gene>
<evidence type="ECO:0000313" key="1">
    <source>
        <dbReference type="EMBL" id="RAJ02795.1"/>
    </source>
</evidence>
<dbReference type="Proteomes" id="UP000249422">
    <property type="component" value="Unassembled WGS sequence"/>
</dbReference>
<evidence type="ECO:0000313" key="2">
    <source>
        <dbReference type="Proteomes" id="UP000249422"/>
    </source>
</evidence>
<dbReference type="EMBL" id="QLLM01000012">
    <property type="protein sequence ID" value="RAJ02795.1"/>
    <property type="molecule type" value="Genomic_DNA"/>
</dbReference>
<name>A0AAX1PGC8_AERSA</name>